<dbReference type="EMBL" id="METQ01000032">
    <property type="protein sequence ID" value="OGC09343.1"/>
    <property type="molecule type" value="Genomic_DNA"/>
</dbReference>
<dbReference type="InterPro" id="IPR000644">
    <property type="entry name" value="CBS_dom"/>
</dbReference>
<accession>A0A1F4RPF5</accession>
<proteinExistence type="predicted"/>
<dbReference type="InterPro" id="IPR038076">
    <property type="entry name" value="MgtE_N_sf"/>
</dbReference>
<name>A0A1F4RPF5_UNCSA</name>
<comment type="caution">
    <text evidence="3">The sequence shown here is derived from an EMBL/GenBank/DDBJ whole genome shotgun (WGS) entry which is preliminary data.</text>
</comment>
<dbReference type="InterPro" id="IPR046342">
    <property type="entry name" value="CBS_dom_sf"/>
</dbReference>
<dbReference type="Gene3D" id="3.10.580.10">
    <property type="entry name" value="CBS-domain"/>
    <property type="match status" value="1"/>
</dbReference>
<reference evidence="3 4" key="1">
    <citation type="journal article" date="2016" name="Nat. Commun.">
        <title>Thousands of microbial genomes shed light on interconnected biogeochemical processes in an aquifer system.</title>
        <authorList>
            <person name="Anantharaman K."/>
            <person name="Brown C.T."/>
            <person name="Hug L.A."/>
            <person name="Sharon I."/>
            <person name="Castelle C.J."/>
            <person name="Probst A.J."/>
            <person name="Thomas B.C."/>
            <person name="Singh A."/>
            <person name="Wilkins M.J."/>
            <person name="Karaoz U."/>
            <person name="Brodie E.L."/>
            <person name="Williams K.H."/>
            <person name="Hubbard S.S."/>
            <person name="Banfield J.F."/>
        </authorList>
    </citation>
    <scope>NUCLEOTIDE SEQUENCE [LARGE SCALE GENOMIC DNA]</scope>
</reference>
<dbReference type="GO" id="GO:0016020">
    <property type="term" value="C:membrane"/>
    <property type="evidence" value="ECO:0007669"/>
    <property type="project" value="InterPro"/>
</dbReference>
<dbReference type="Gene3D" id="1.25.60.10">
    <property type="entry name" value="MgtE N-terminal domain-like"/>
    <property type="match status" value="1"/>
</dbReference>
<evidence type="ECO:0000313" key="3">
    <source>
        <dbReference type="EMBL" id="OGC09343.1"/>
    </source>
</evidence>
<dbReference type="Pfam" id="PF03448">
    <property type="entry name" value="MgtE_N"/>
    <property type="match status" value="1"/>
</dbReference>
<dbReference type="STRING" id="1802568.A3F86_00635"/>
<dbReference type="SMART" id="SM00116">
    <property type="entry name" value="CBS"/>
    <property type="match status" value="2"/>
</dbReference>
<dbReference type="CDD" id="cd04606">
    <property type="entry name" value="CBS_pair_Mg_transporter"/>
    <property type="match status" value="1"/>
</dbReference>
<protein>
    <recommendedName>
        <fullName evidence="2">CBS domain-containing protein</fullName>
    </recommendedName>
</protein>
<dbReference type="InterPro" id="IPR006669">
    <property type="entry name" value="MgtE_transporter"/>
</dbReference>
<feature type="domain" description="CBS" evidence="2">
    <location>
        <begin position="360"/>
        <end position="416"/>
    </location>
</feature>
<evidence type="ECO:0000313" key="4">
    <source>
        <dbReference type="Proteomes" id="UP000179095"/>
    </source>
</evidence>
<organism evidence="3 4">
    <name type="scientific">candidate division WOR-1 bacterium RIFCSPLOWO2_12_FULL_45_9</name>
    <dbReference type="NCBI Taxonomy" id="1802568"/>
    <lineage>
        <taxon>Bacteria</taxon>
        <taxon>Bacillati</taxon>
        <taxon>Saganbacteria</taxon>
    </lineage>
</organism>
<dbReference type="SUPFAM" id="SSF158791">
    <property type="entry name" value="MgtE N-terminal domain-like"/>
    <property type="match status" value="1"/>
</dbReference>
<dbReference type="Pfam" id="PF00571">
    <property type="entry name" value="CBS"/>
    <property type="match status" value="2"/>
</dbReference>
<dbReference type="AlphaFoldDB" id="A0A1F4RPF5"/>
<dbReference type="GO" id="GO:0015095">
    <property type="term" value="F:magnesium ion transmembrane transporter activity"/>
    <property type="evidence" value="ECO:0007669"/>
    <property type="project" value="InterPro"/>
</dbReference>
<dbReference type="PROSITE" id="PS51371">
    <property type="entry name" value="CBS"/>
    <property type="match status" value="2"/>
</dbReference>
<dbReference type="Proteomes" id="UP000179095">
    <property type="component" value="Unassembled WGS sequence"/>
</dbReference>
<feature type="domain" description="CBS" evidence="2">
    <location>
        <begin position="296"/>
        <end position="358"/>
    </location>
</feature>
<dbReference type="PANTHER" id="PTHR43773">
    <property type="entry name" value="MAGNESIUM TRANSPORTER MGTE"/>
    <property type="match status" value="1"/>
</dbReference>
<sequence>MVLFSEMFVSELKNIPVVDRLQEPIGTAKDIILTVGDVFPKITGLLVRLKDKKEEAVLLMGEIDLIGKQFVATKSVKDRIVFARPTRNELLLRQDIFDKQIVDTAGARVIRVNDLKLGKIDQDVRLLAADVGLKGLLRRLRWLPFFASIFGLFKKDIPDILIGWDHVESLKTGRATGMITIPSKHLQDLHPSDIANIISQVHSEEKTAIFTSLSEKTAAEALHELEPKIQALLLLTIDTKKTLSILEKMPVDEVADVLGDLPPEKTDELLRLLRPRKSQAVSRLLKHPEETAGGLMTTEFMAVPDTLTVEQTIQKMRELAPDAETAYYIYVVNSSENLVGILSLRELIVASPDRLISEIMIKKVITVEPEMDQRQVAQIISKYNLLAVPVVDKDKRLVGIVTVYDVVDFILPPISRRKRQMVG</sequence>
<dbReference type="SMART" id="SM00924">
    <property type="entry name" value="MgtE_N"/>
    <property type="match status" value="1"/>
</dbReference>
<evidence type="ECO:0000259" key="2">
    <source>
        <dbReference type="PROSITE" id="PS51371"/>
    </source>
</evidence>
<dbReference type="PANTHER" id="PTHR43773:SF1">
    <property type="entry name" value="MAGNESIUM TRANSPORTER MGTE"/>
    <property type="match status" value="1"/>
</dbReference>
<gene>
    <name evidence="3" type="ORF">A3F86_00635</name>
</gene>
<keyword evidence="1" id="KW-0129">CBS domain</keyword>
<dbReference type="SUPFAM" id="SSF54631">
    <property type="entry name" value="CBS-domain pair"/>
    <property type="match status" value="1"/>
</dbReference>
<evidence type="ECO:0000256" key="1">
    <source>
        <dbReference type="PROSITE-ProRule" id="PRU00703"/>
    </source>
</evidence>
<dbReference type="InterPro" id="IPR006668">
    <property type="entry name" value="Mg_transptr_MgtE_intracell_dom"/>
</dbReference>